<evidence type="ECO:0000313" key="1">
    <source>
        <dbReference type="EMBL" id="AEA44791.1"/>
    </source>
</evidence>
<dbReference type="Pfam" id="PF07308">
    <property type="entry name" value="DUF1456"/>
    <property type="match status" value="2"/>
</dbReference>
<dbReference type="OrthoDB" id="9788465at2"/>
<gene>
    <name evidence="1" type="ordered locus">Fluta_2811</name>
</gene>
<reference evidence="1" key="1">
    <citation type="journal article" date="2011" name="Stand. Genomic Sci.">
        <title>Complete genome sequence of the gliding freshwater bacterium Fluviicola taffensis type strain (RW262).</title>
        <authorList>
            <person name="Woyke T."/>
            <person name="Chertkov O."/>
            <person name="Lapidus A."/>
            <person name="Nolan M."/>
            <person name="Lucas S."/>
            <person name="Del Rio T.G."/>
            <person name="Tice H."/>
            <person name="Cheng J.F."/>
            <person name="Tapia R."/>
            <person name="Han C."/>
            <person name="Goodwin L."/>
            <person name="Pitluck S."/>
            <person name="Liolios K."/>
            <person name="Pagani I."/>
            <person name="Ivanova N."/>
            <person name="Huntemann M."/>
            <person name="Mavromatis K."/>
            <person name="Mikhailova N."/>
            <person name="Pati A."/>
            <person name="Chen A."/>
            <person name="Palaniappan K."/>
            <person name="Land M."/>
            <person name="Hauser L."/>
            <person name="Brambilla E.M."/>
            <person name="Rohde M."/>
            <person name="Mwirichia R."/>
            <person name="Sikorski J."/>
            <person name="Tindall B.J."/>
            <person name="Goker M."/>
            <person name="Bristow J."/>
            <person name="Eisen J.A."/>
            <person name="Markowitz V."/>
            <person name="Hugenholtz P."/>
            <person name="Klenk H.P."/>
            <person name="Kyrpides N.C."/>
        </authorList>
    </citation>
    <scope>NUCLEOTIDE SEQUENCE [LARGE SCALE GENOMIC DNA]</scope>
    <source>
        <strain evidence="1">DSM 16823</strain>
    </source>
</reference>
<evidence type="ECO:0008006" key="3">
    <source>
        <dbReference type="Google" id="ProtNLM"/>
    </source>
</evidence>
<dbReference type="Proteomes" id="UP000007463">
    <property type="component" value="Chromosome"/>
</dbReference>
<protein>
    <recommendedName>
        <fullName evidence="3">DUF1456 family protein</fullName>
    </recommendedName>
</protein>
<sequence>MENNYIFYKLRKIYQWDEEKIGNLFKSVEFIVSPLDIFAWMKQEQYEGFKEMPDQPLAALLNGFIVERRGLQDGKIPIAEEKLTNNIIFRKLRIALNFKDDDIIETLKKADIRIGKPELNAFFRDPKHAHYRICGDQFLRNFLRGLQLESYKNQK</sequence>
<dbReference type="eggNOG" id="COG4807">
    <property type="taxonomic scope" value="Bacteria"/>
</dbReference>
<evidence type="ECO:0000313" key="2">
    <source>
        <dbReference type="Proteomes" id="UP000007463"/>
    </source>
</evidence>
<dbReference type="AlphaFoldDB" id="F2IHL3"/>
<accession>F2IHL3</accession>
<organism evidence="1 2">
    <name type="scientific">Fluviicola taffensis (strain DSM 16823 / NCIMB 13979 / RW262)</name>
    <dbReference type="NCBI Taxonomy" id="755732"/>
    <lineage>
        <taxon>Bacteria</taxon>
        <taxon>Pseudomonadati</taxon>
        <taxon>Bacteroidota</taxon>
        <taxon>Flavobacteriia</taxon>
        <taxon>Flavobacteriales</taxon>
        <taxon>Crocinitomicaceae</taxon>
        <taxon>Fluviicola</taxon>
    </lineage>
</organism>
<dbReference type="KEGG" id="fte:Fluta_2811"/>
<dbReference type="RefSeq" id="WP_013687560.1">
    <property type="nucleotide sequence ID" value="NC_015321.1"/>
</dbReference>
<dbReference type="PANTHER" id="PTHR37805">
    <property type="entry name" value="CYTOPLASMIC PROTEIN-RELATED"/>
    <property type="match status" value="1"/>
</dbReference>
<keyword evidence="2" id="KW-1185">Reference proteome</keyword>
<proteinExistence type="predicted"/>
<name>F2IHL3_FLUTR</name>
<dbReference type="EMBL" id="CP002542">
    <property type="protein sequence ID" value="AEA44791.1"/>
    <property type="molecule type" value="Genomic_DNA"/>
</dbReference>
<dbReference type="HOGENOM" id="CLU_087517_1_0_10"/>
<dbReference type="PANTHER" id="PTHR37805:SF1">
    <property type="entry name" value="CYTOPLASMIC PROTEIN"/>
    <property type="match status" value="1"/>
</dbReference>
<dbReference type="STRING" id="755732.Fluta_2811"/>
<dbReference type="InterPro" id="IPR009921">
    <property type="entry name" value="YehS-like"/>
</dbReference>